<keyword evidence="1" id="KW-1133">Transmembrane helix</keyword>
<keyword evidence="1" id="KW-0472">Membrane</keyword>
<dbReference type="AlphaFoldDB" id="A0A0L8I3F6"/>
<sequence>MPHSEAFQSLIGTGVQLQKSSFKMFHHCFIFYPLCYFSSPLLPSWYKNPFVLVFLYGFVSISRTFFFAV</sequence>
<evidence type="ECO:0000256" key="1">
    <source>
        <dbReference type="SAM" id="Phobius"/>
    </source>
</evidence>
<evidence type="ECO:0000313" key="2">
    <source>
        <dbReference type="EMBL" id="KOF96048.1"/>
    </source>
</evidence>
<proteinExistence type="predicted"/>
<gene>
    <name evidence="2" type="ORF">OCBIM_22036568mg</name>
</gene>
<accession>A0A0L8I3F6</accession>
<dbReference type="EMBL" id="KQ416645">
    <property type="protein sequence ID" value="KOF96048.1"/>
    <property type="molecule type" value="Genomic_DNA"/>
</dbReference>
<protein>
    <submittedName>
        <fullName evidence="2">Uncharacterized protein</fullName>
    </submittedName>
</protein>
<reference evidence="2" key="1">
    <citation type="submission" date="2015-07" db="EMBL/GenBank/DDBJ databases">
        <title>MeaNS - Measles Nucleotide Surveillance Program.</title>
        <authorList>
            <person name="Tran T."/>
            <person name="Druce J."/>
        </authorList>
    </citation>
    <scope>NUCLEOTIDE SEQUENCE</scope>
    <source>
        <strain evidence="2">UCB-OBI-ISO-001</strain>
        <tissue evidence="2">Gonad</tissue>
    </source>
</reference>
<feature type="transmembrane region" description="Helical" evidence="1">
    <location>
        <begin position="49"/>
        <end position="68"/>
    </location>
</feature>
<organism evidence="2">
    <name type="scientific">Octopus bimaculoides</name>
    <name type="common">California two-spotted octopus</name>
    <dbReference type="NCBI Taxonomy" id="37653"/>
    <lineage>
        <taxon>Eukaryota</taxon>
        <taxon>Metazoa</taxon>
        <taxon>Spiralia</taxon>
        <taxon>Lophotrochozoa</taxon>
        <taxon>Mollusca</taxon>
        <taxon>Cephalopoda</taxon>
        <taxon>Coleoidea</taxon>
        <taxon>Octopodiformes</taxon>
        <taxon>Octopoda</taxon>
        <taxon>Incirrata</taxon>
        <taxon>Octopodidae</taxon>
        <taxon>Octopus</taxon>
    </lineage>
</organism>
<name>A0A0L8I3F6_OCTBM</name>
<keyword evidence="1" id="KW-0812">Transmembrane</keyword>